<proteinExistence type="predicted"/>
<dbReference type="EMBL" id="LFEH01000037">
    <property type="protein sequence ID" value="KMS79196.1"/>
    <property type="molecule type" value="Genomic_DNA"/>
</dbReference>
<evidence type="ECO:0000313" key="3">
    <source>
        <dbReference type="EMBL" id="KMS79196.1"/>
    </source>
</evidence>
<reference evidence="2 4" key="1">
    <citation type="submission" date="2015-02" db="EMBL/GenBank/DDBJ databases">
        <authorList>
            <person name="Gomez-Escribano P.J."/>
        </authorList>
    </citation>
    <scope>NUCLEOTIDE SEQUENCE [LARGE SCALE GENOMIC DNA]</scope>
    <source>
        <strain evidence="2">C34</strain>
        <strain evidence="4">C34 (DSM 42122 / NRRL B-24963)</strain>
    </source>
</reference>
<reference evidence="3 5" key="2">
    <citation type="submission" date="2015-06" db="EMBL/GenBank/DDBJ databases">
        <title>Draft genome sequence of Streptomyces leeuwenhoekii C58, which produces the novel lasso peptide, chaxapeptin.</title>
        <authorList>
            <person name="Yi Y."/>
            <person name="Hai D."/>
            <person name="Jaspars M."/>
            <person name="Sheng H."/>
            <person name="Rateb M.E."/>
            <person name="Bull A."/>
            <person name="Goodfellow M."/>
            <person name="Asenjo J.A."/>
            <person name="Ebel R."/>
        </authorList>
    </citation>
    <scope>NUCLEOTIDE SEQUENCE [LARGE SCALE GENOMIC DNA]</scope>
    <source>
        <strain evidence="3 5">C58</strain>
    </source>
</reference>
<dbReference type="InterPro" id="IPR017517">
    <property type="entry name" value="Maleyloyr_isom"/>
</dbReference>
<evidence type="ECO:0000259" key="1">
    <source>
        <dbReference type="Pfam" id="PF11716"/>
    </source>
</evidence>
<dbReference type="Proteomes" id="UP000035016">
    <property type="component" value="Chromosome Chromosome"/>
</dbReference>
<dbReference type="Gene3D" id="1.20.120.450">
    <property type="entry name" value="dinb family like domain"/>
    <property type="match status" value="1"/>
</dbReference>
<evidence type="ECO:0000313" key="5">
    <source>
        <dbReference type="Proteomes" id="UP000037274"/>
    </source>
</evidence>
<dbReference type="NCBIfam" id="TIGR03083">
    <property type="entry name" value="maleylpyruvate isomerase family mycothiol-dependent enzyme"/>
    <property type="match status" value="1"/>
</dbReference>
<gene>
    <name evidence="2" type="primary">sle_59880</name>
    <name evidence="3" type="ORF">ACH49_12685</name>
</gene>
<dbReference type="Proteomes" id="UP000037274">
    <property type="component" value="Unassembled WGS sequence"/>
</dbReference>
<accession>A0A0F7VY63</accession>
<evidence type="ECO:0000313" key="2">
    <source>
        <dbReference type="EMBL" id="CQR65444.1"/>
    </source>
</evidence>
<dbReference type="RefSeq" id="WP_047122166.1">
    <property type="nucleotide sequence ID" value="NZ_AZSD01000236.1"/>
</dbReference>
<dbReference type="AlphaFoldDB" id="A0A0F7VY63"/>
<sequence>MRLPLETELRAERKRLLDTLSALPDDVFESGPTLCDGWSPRDVLGHLIGVDDALATYRPWRSLAAVNRRQVRRARRLSRQELMARARDWADRPAWSSRLAALIALGDLAVHHQDIVRGVGADRDLPPSVPSYILWDGALLSSQSNLRVLAYRVIPVDGHPPLGPPAALRPAEVWGTREALGMWLAGRDAVAGELCFTSSRPAPRRADRGALR</sequence>
<dbReference type="SUPFAM" id="SSF109854">
    <property type="entry name" value="DinB/YfiT-like putative metalloenzymes"/>
    <property type="match status" value="1"/>
</dbReference>
<feature type="domain" description="Mycothiol-dependent maleylpyruvate isomerase metal-binding" evidence="1">
    <location>
        <begin position="9"/>
        <end position="91"/>
    </location>
</feature>
<protein>
    <recommendedName>
        <fullName evidence="1">Mycothiol-dependent maleylpyruvate isomerase metal-binding domain-containing protein</fullName>
    </recommendedName>
</protein>
<dbReference type="PATRIC" id="fig|1437453.5.peg.3801"/>
<name>A0A0F7VY63_STRLW</name>
<keyword evidence="5" id="KW-1185">Reference proteome</keyword>
<dbReference type="InterPro" id="IPR024344">
    <property type="entry name" value="MDMPI_metal-binding"/>
</dbReference>
<dbReference type="GO" id="GO:0046872">
    <property type="term" value="F:metal ion binding"/>
    <property type="evidence" value="ECO:0007669"/>
    <property type="project" value="InterPro"/>
</dbReference>
<dbReference type="EMBL" id="LN831790">
    <property type="protein sequence ID" value="CQR65444.1"/>
    <property type="molecule type" value="Genomic_DNA"/>
</dbReference>
<evidence type="ECO:0000313" key="4">
    <source>
        <dbReference type="Proteomes" id="UP000035016"/>
    </source>
</evidence>
<dbReference type="Pfam" id="PF11716">
    <property type="entry name" value="MDMPI_N"/>
    <property type="match status" value="1"/>
</dbReference>
<organism evidence="2 4">
    <name type="scientific">Streptomyces leeuwenhoekii</name>
    <dbReference type="NCBI Taxonomy" id="1437453"/>
    <lineage>
        <taxon>Bacteria</taxon>
        <taxon>Bacillati</taxon>
        <taxon>Actinomycetota</taxon>
        <taxon>Actinomycetes</taxon>
        <taxon>Kitasatosporales</taxon>
        <taxon>Streptomycetaceae</taxon>
        <taxon>Streptomyces</taxon>
    </lineage>
</organism>
<dbReference type="InterPro" id="IPR034660">
    <property type="entry name" value="DinB/YfiT-like"/>
</dbReference>
<dbReference type="KEGG" id="sle:sle_59880"/>